<feature type="transmembrane region" description="Helical" evidence="2">
    <location>
        <begin position="413"/>
        <end position="434"/>
    </location>
</feature>
<feature type="transmembrane region" description="Helical" evidence="2">
    <location>
        <begin position="361"/>
        <end position="387"/>
    </location>
</feature>
<reference evidence="3 4" key="1">
    <citation type="submission" date="2022-04" db="EMBL/GenBank/DDBJ databases">
        <title>Genome sequence of soybean root-associated Caulobacter segnis RL271.</title>
        <authorList>
            <person name="Longley R."/>
            <person name="Bonito G."/>
            <person name="Trigodet F."/>
            <person name="Crosson S."/>
            <person name="Fiebig A."/>
        </authorList>
    </citation>
    <scope>NUCLEOTIDE SEQUENCE [LARGE SCALE GENOMIC DNA]</scope>
    <source>
        <strain evidence="3 4">RL271</strain>
    </source>
</reference>
<feature type="region of interest" description="Disordered" evidence="1">
    <location>
        <begin position="159"/>
        <end position="180"/>
    </location>
</feature>
<protein>
    <submittedName>
        <fullName evidence="3">DUF3667 domain-containing protein</fullName>
    </submittedName>
</protein>
<keyword evidence="4" id="KW-1185">Reference proteome</keyword>
<proteinExistence type="predicted"/>
<dbReference type="EMBL" id="CP096040">
    <property type="protein sequence ID" value="USQ94286.1"/>
    <property type="molecule type" value="Genomic_DNA"/>
</dbReference>
<keyword evidence="2" id="KW-0812">Transmembrane</keyword>
<gene>
    <name evidence="3" type="ORF">MZV50_16980</name>
</gene>
<dbReference type="InterPro" id="IPR022134">
    <property type="entry name" value="DUF3667"/>
</dbReference>
<keyword evidence="2" id="KW-1133">Transmembrane helix</keyword>
<accession>A0ABY4ZNX0</accession>
<sequence>MVAGADLETAVADSAASFVGPKKKPFTHKGDPCKNCGTPLEGWYCYSCGQNADTHHRSILHLIWEAIEGMFHLDGRLANTLPLLFFRPGKLAKDYMEGRIVRHVPPFRTFLVALLLFIFAAEHAIHGIRHEQELKEEKEAAALATPQGREAKADEIRKEAAADRQERLQSAAAERDEGLKDADADKAKIAADYADDVKTAEARYAQNIAEADALEKNANAGAEAQARLHSRGADTAAQIRRLDFQSPDKLEAGANKLAEAQIAGQHFNIVGPDAKTKAAIQAEAAKPGHSGKYYNGGWLKERIAKAIENPDYYALVLFGWAHRLAVLLLPIIGLSLAFVYLNKRQYFIYDHLLVATNLLSFSFLTWALVFVLPGALAAPALAIVLLWTPINLFQTLRGGYGSSVVGALLKTLIVWWMTVIAFASLLIALMVFTLSQM</sequence>
<evidence type="ECO:0000313" key="3">
    <source>
        <dbReference type="EMBL" id="USQ94286.1"/>
    </source>
</evidence>
<evidence type="ECO:0000256" key="1">
    <source>
        <dbReference type="SAM" id="MobiDB-lite"/>
    </source>
</evidence>
<evidence type="ECO:0000256" key="2">
    <source>
        <dbReference type="SAM" id="Phobius"/>
    </source>
</evidence>
<organism evidence="3 4">
    <name type="scientific">Caulobacter segnis</name>
    <dbReference type="NCBI Taxonomy" id="88688"/>
    <lineage>
        <taxon>Bacteria</taxon>
        <taxon>Pseudomonadati</taxon>
        <taxon>Pseudomonadota</taxon>
        <taxon>Alphaproteobacteria</taxon>
        <taxon>Caulobacterales</taxon>
        <taxon>Caulobacteraceae</taxon>
        <taxon>Caulobacter</taxon>
    </lineage>
</organism>
<dbReference type="Pfam" id="PF12412">
    <property type="entry name" value="DUF3667"/>
    <property type="match status" value="1"/>
</dbReference>
<keyword evidence="2" id="KW-0472">Membrane</keyword>
<name>A0ABY4ZNX0_9CAUL</name>
<evidence type="ECO:0000313" key="4">
    <source>
        <dbReference type="Proteomes" id="UP001057520"/>
    </source>
</evidence>
<dbReference type="Proteomes" id="UP001057520">
    <property type="component" value="Chromosome"/>
</dbReference>
<feature type="transmembrane region" description="Helical" evidence="2">
    <location>
        <begin position="312"/>
        <end position="341"/>
    </location>
</feature>